<dbReference type="Pfam" id="PF13432">
    <property type="entry name" value="TPR_16"/>
    <property type="match status" value="3"/>
</dbReference>
<name>Q2ND56_ERYLH</name>
<dbReference type="InterPro" id="IPR012668">
    <property type="entry name" value="CHP02466"/>
</dbReference>
<dbReference type="SMART" id="SM00028">
    <property type="entry name" value="TPR"/>
    <property type="match status" value="4"/>
</dbReference>
<dbReference type="PANTHER" id="PTHR44858:SF1">
    <property type="entry name" value="UDP-N-ACETYLGLUCOSAMINE--PEPTIDE N-ACETYLGLUCOSAMINYLTRANSFERASE SPINDLY-RELATED"/>
    <property type="match status" value="1"/>
</dbReference>
<accession>Q2ND56</accession>
<dbReference type="HOGENOM" id="CLU_029701_0_0_5"/>
<dbReference type="EMBL" id="CP000157">
    <property type="protein sequence ID" value="ABC62385.1"/>
    <property type="molecule type" value="Genomic_DNA"/>
</dbReference>
<dbReference type="Gene3D" id="2.60.120.620">
    <property type="entry name" value="q2cbj1_9rhob like domain"/>
    <property type="match status" value="1"/>
</dbReference>
<dbReference type="SUPFAM" id="SSF48452">
    <property type="entry name" value="TPR-like"/>
    <property type="match status" value="2"/>
</dbReference>
<dbReference type="KEGG" id="eli:ELI_01465"/>
<protein>
    <submittedName>
        <fullName evidence="4">TPR domain protein</fullName>
    </submittedName>
</protein>
<feature type="repeat" description="TPR" evidence="3">
    <location>
        <begin position="41"/>
        <end position="74"/>
    </location>
</feature>
<dbReference type="eggNOG" id="COG3063">
    <property type="taxonomic scope" value="Bacteria"/>
</dbReference>
<proteinExistence type="predicted"/>
<reference evidence="5" key="1">
    <citation type="journal article" date="2009" name="J. Bacteriol.">
        <title>Complete genome sequence of Erythrobacter litoralis HTCC2594.</title>
        <authorList>
            <person name="Oh H.M."/>
            <person name="Giovannoni S.J."/>
            <person name="Ferriera S."/>
            <person name="Johnson J."/>
            <person name="Cho J.C."/>
        </authorList>
    </citation>
    <scope>NUCLEOTIDE SEQUENCE [LARGE SCALE GENOMIC DNA]</scope>
    <source>
        <strain evidence="5">HTCC2594</strain>
    </source>
</reference>
<dbReference type="Gene3D" id="1.25.40.10">
    <property type="entry name" value="Tetratricopeptide repeat domain"/>
    <property type="match status" value="2"/>
</dbReference>
<gene>
    <name evidence="4" type="ordered locus">ELI_01465</name>
</gene>
<evidence type="ECO:0000256" key="2">
    <source>
        <dbReference type="ARBA" id="ARBA00022803"/>
    </source>
</evidence>
<dbReference type="InterPro" id="IPR011990">
    <property type="entry name" value="TPR-like_helical_dom_sf"/>
</dbReference>
<organism evidence="4 5">
    <name type="scientific">Erythrobacter litoralis (strain HTCC2594)</name>
    <dbReference type="NCBI Taxonomy" id="314225"/>
    <lineage>
        <taxon>Bacteria</taxon>
        <taxon>Pseudomonadati</taxon>
        <taxon>Pseudomonadota</taxon>
        <taxon>Alphaproteobacteria</taxon>
        <taxon>Sphingomonadales</taxon>
        <taxon>Erythrobacteraceae</taxon>
        <taxon>Erythrobacter/Porphyrobacter group</taxon>
        <taxon>Erythrobacter</taxon>
    </lineage>
</organism>
<keyword evidence="5" id="KW-1185">Reference proteome</keyword>
<dbReference type="OrthoDB" id="9783136at2"/>
<sequence>MSSAPAPQDFHARAVAAERAGNPAEALTILEEGLKAHPGHADLLNSAGNVCIRQGDPAKAAEFFAAALEARPSTVDFAINLSIALCGSGKPQAAVAAMAPFENQGREAVRYCSARAAAERQAGNPAAAAEWYDLCLALDPNHARGLHGRARTAIERGEADAVARVDAALAVNSGDADIWLAKAQALDVAGDRQGAREIAEQLVEQAPHWLEGLRFLAQLRHAAGDKEWCNHYTLAAMSVQQDPNIPADHISVLAGLDYAADAANVAAEARQRFPQIPQFALLEAVNAGAAGDDARADTIFAELALESADRFVQEARHRLRLGQVDRAHAALDRALAEQPWDISAWALRGIAWRLEGDDRAAWLHEQEGLVGLEPLVEADSVLPPAIAKLHQLHDNSPMPLGQSLRGGSQTRGILFHRTEPEFAALQDAILATLENYRSGLPPLDEAHPLLRHRETPWRILGSWSVRLLGGGDHHTAHIHPQGIVSSACYLELPEGRGKGEGDLEVGRPAPDLRVDLGPVRVIEPKVGHLALFPSTLYHGTTPFGPSRRMTVAFDVVTRED</sequence>
<dbReference type="AlphaFoldDB" id="Q2ND56"/>
<evidence type="ECO:0000313" key="5">
    <source>
        <dbReference type="Proteomes" id="UP000008808"/>
    </source>
</evidence>
<dbReference type="InterPro" id="IPR019734">
    <property type="entry name" value="TPR_rpt"/>
</dbReference>
<evidence type="ECO:0000256" key="1">
    <source>
        <dbReference type="ARBA" id="ARBA00022737"/>
    </source>
</evidence>
<dbReference type="RefSeq" id="WP_011413261.1">
    <property type="nucleotide sequence ID" value="NC_007722.1"/>
</dbReference>
<dbReference type="InterPro" id="IPR050498">
    <property type="entry name" value="Ycf3"/>
</dbReference>
<dbReference type="PROSITE" id="PS50005">
    <property type="entry name" value="TPR"/>
    <property type="match status" value="1"/>
</dbReference>
<keyword evidence="1" id="KW-0677">Repeat</keyword>
<dbReference type="Proteomes" id="UP000008808">
    <property type="component" value="Chromosome"/>
</dbReference>
<dbReference type="PANTHER" id="PTHR44858">
    <property type="entry name" value="TETRATRICOPEPTIDE REPEAT PROTEIN 6"/>
    <property type="match status" value="1"/>
</dbReference>
<evidence type="ECO:0000256" key="3">
    <source>
        <dbReference type="PROSITE-ProRule" id="PRU00339"/>
    </source>
</evidence>
<keyword evidence="2 3" id="KW-0802">TPR repeat</keyword>
<dbReference type="Pfam" id="PF13759">
    <property type="entry name" value="2OG-FeII_Oxy_5"/>
    <property type="match status" value="1"/>
</dbReference>
<evidence type="ECO:0000313" key="4">
    <source>
        <dbReference type="EMBL" id="ABC62385.1"/>
    </source>
</evidence>
<dbReference type="STRING" id="314225.ELI_01465"/>